<dbReference type="EMBL" id="JARFPK010000002">
    <property type="protein sequence ID" value="MDF0589730.1"/>
    <property type="molecule type" value="Genomic_DNA"/>
</dbReference>
<dbReference type="InterPro" id="IPR004360">
    <property type="entry name" value="Glyas_Fos-R_dOase_dom"/>
</dbReference>
<dbReference type="Proteomes" id="UP001220010">
    <property type="component" value="Unassembled WGS sequence"/>
</dbReference>
<gene>
    <name evidence="2" type="ORF">P0O15_00865</name>
</gene>
<dbReference type="PANTHER" id="PTHR36503">
    <property type="entry name" value="BLR2520 PROTEIN"/>
    <property type="match status" value="1"/>
</dbReference>
<keyword evidence="3" id="KW-1185">Reference proteome</keyword>
<comment type="caution">
    <text evidence="2">The sequence shown here is derived from an EMBL/GenBank/DDBJ whole genome shotgun (WGS) entry which is preliminary data.</text>
</comment>
<evidence type="ECO:0000313" key="2">
    <source>
        <dbReference type="EMBL" id="MDF0589730.1"/>
    </source>
</evidence>
<dbReference type="Gene3D" id="3.10.180.10">
    <property type="entry name" value="2,3-Dihydroxybiphenyl 1,2-Dioxygenase, domain 1"/>
    <property type="match status" value="1"/>
</dbReference>
<sequence length="59" mass="6503">MVDAALSQAVSAAGTLLKRASETDWGGYFGYFTDPDGHPWEVAYNPLFELRQGKLELPD</sequence>
<protein>
    <recommendedName>
        <fullName evidence="1">VOC domain-containing protein</fullName>
    </recommendedName>
</protein>
<feature type="domain" description="VOC" evidence="1">
    <location>
        <begin position="1"/>
        <end position="45"/>
    </location>
</feature>
<dbReference type="InterPro" id="IPR037523">
    <property type="entry name" value="VOC_core"/>
</dbReference>
<evidence type="ECO:0000259" key="1">
    <source>
        <dbReference type="PROSITE" id="PS51819"/>
    </source>
</evidence>
<reference evidence="2 3" key="1">
    <citation type="submission" date="2023-03" db="EMBL/GenBank/DDBJ databases">
        <title>WGS of Methanotrichaceae archaeon Mx.</title>
        <authorList>
            <person name="Sorokin D.Y."/>
            <person name="Merkel A.Y."/>
        </authorList>
    </citation>
    <scope>NUCLEOTIDE SEQUENCE [LARGE SCALE GENOMIC DNA]</scope>
    <source>
        <strain evidence="2 3">Mx</strain>
    </source>
</reference>
<name>A0ABT5X4X7_9EURY</name>
<dbReference type="Pfam" id="PF00903">
    <property type="entry name" value="Glyoxalase"/>
    <property type="match status" value="1"/>
</dbReference>
<proteinExistence type="predicted"/>
<dbReference type="InterPro" id="IPR029068">
    <property type="entry name" value="Glyas_Bleomycin-R_OHBP_Dase"/>
</dbReference>
<accession>A0ABT5X4X7</accession>
<dbReference type="SUPFAM" id="SSF54593">
    <property type="entry name" value="Glyoxalase/Bleomycin resistance protein/Dihydroxybiphenyl dioxygenase"/>
    <property type="match status" value="1"/>
</dbReference>
<organism evidence="2 3">
    <name type="scientific">Candidatus Methanocrinis natronophilus</name>
    <dbReference type="NCBI Taxonomy" id="3033396"/>
    <lineage>
        <taxon>Archaea</taxon>
        <taxon>Methanobacteriati</taxon>
        <taxon>Methanobacteriota</taxon>
        <taxon>Stenosarchaea group</taxon>
        <taxon>Methanomicrobia</taxon>
        <taxon>Methanotrichales</taxon>
        <taxon>Methanotrichaceae</taxon>
        <taxon>Methanocrinis</taxon>
    </lineage>
</organism>
<dbReference type="PANTHER" id="PTHR36503:SF1">
    <property type="entry name" value="BLR2520 PROTEIN"/>
    <property type="match status" value="1"/>
</dbReference>
<evidence type="ECO:0000313" key="3">
    <source>
        <dbReference type="Proteomes" id="UP001220010"/>
    </source>
</evidence>
<dbReference type="PROSITE" id="PS51819">
    <property type="entry name" value="VOC"/>
    <property type="match status" value="1"/>
</dbReference>